<dbReference type="PANTHER" id="PTHR34216:SF3">
    <property type="entry name" value="POLY-BETA-1,6-N-ACETYL-D-GLUCOSAMINE N-DEACETYLASE"/>
    <property type="match status" value="1"/>
</dbReference>
<dbReference type="OrthoDB" id="43281at2"/>
<evidence type="ECO:0000313" key="4">
    <source>
        <dbReference type="EMBL" id="OOM81510.1"/>
    </source>
</evidence>
<dbReference type="CDD" id="cd10967">
    <property type="entry name" value="CE4_GLA_like_6s"/>
    <property type="match status" value="1"/>
</dbReference>
<dbReference type="STRING" id="29367.CLPUN_10730"/>
<dbReference type="GO" id="GO:0005975">
    <property type="term" value="P:carbohydrate metabolic process"/>
    <property type="evidence" value="ECO:0007669"/>
    <property type="project" value="InterPro"/>
</dbReference>
<dbReference type="PANTHER" id="PTHR34216">
    <property type="match status" value="1"/>
</dbReference>
<comment type="caution">
    <text evidence="4">The sequence shown here is derived from an EMBL/GenBank/DDBJ whole genome shotgun (WGS) entry which is preliminary data.</text>
</comment>
<dbReference type="GO" id="GO:0016810">
    <property type="term" value="F:hydrolase activity, acting on carbon-nitrogen (but not peptide) bonds"/>
    <property type="evidence" value="ECO:0007669"/>
    <property type="project" value="InterPro"/>
</dbReference>
<evidence type="ECO:0000256" key="1">
    <source>
        <dbReference type="ARBA" id="ARBA00004613"/>
    </source>
</evidence>
<dbReference type="EMBL" id="LZZM01000063">
    <property type="protein sequence ID" value="OOM81510.1"/>
    <property type="molecule type" value="Genomic_DNA"/>
</dbReference>
<gene>
    <name evidence="4" type="ORF">CLPUN_10730</name>
</gene>
<dbReference type="InterPro" id="IPR011330">
    <property type="entry name" value="Glyco_hydro/deAcase_b/a-brl"/>
</dbReference>
<dbReference type="InterPro" id="IPR002509">
    <property type="entry name" value="NODB_dom"/>
</dbReference>
<dbReference type="SUPFAM" id="SSF88713">
    <property type="entry name" value="Glycoside hydrolase/deacetylase"/>
    <property type="match status" value="1"/>
</dbReference>
<dbReference type="PROSITE" id="PS51677">
    <property type="entry name" value="NODB"/>
    <property type="match status" value="1"/>
</dbReference>
<dbReference type="InterPro" id="IPR051398">
    <property type="entry name" value="Polysacch_Deacetylase"/>
</dbReference>
<dbReference type="Gene3D" id="3.20.20.370">
    <property type="entry name" value="Glycoside hydrolase/deacetylase"/>
    <property type="match status" value="1"/>
</dbReference>
<accession>A0A1S8TUV9</accession>
<dbReference type="Proteomes" id="UP000190890">
    <property type="component" value="Unassembled WGS sequence"/>
</dbReference>
<keyword evidence="2" id="KW-0732">Signal</keyword>
<dbReference type="RefSeq" id="WP_077846296.1">
    <property type="nucleotide sequence ID" value="NZ_LZZM01000063.1"/>
</dbReference>
<evidence type="ECO:0000259" key="3">
    <source>
        <dbReference type="PROSITE" id="PS51677"/>
    </source>
</evidence>
<reference evidence="4 5" key="1">
    <citation type="submission" date="2016-05" db="EMBL/GenBank/DDBJ databases">
        <title>Microbial solvent formation.</title>
        <authorList>
            <person name="Poehlein A."/>
            <person name="Montoya Solano J.D."/>
            <person name="Flitsch S."/>
            <person name="Krabben P."/>
            <person name="Duerre P."/>
            <person name="Daniel R."/>
        </authorList>
    </citation>
    <scope>NUCLEOTIDE SEQUENCE [LARGE SCALE GENOMIC DNA]</scope>
    <source>
        <strain evidence="4 5">DSM 2619</strain>
    </source>
</reference>
<evidence type="ECO:0000256" key="2">
    <source>
        <dbReference type="ARBA" id="ARBA00022729"/>
    </source>
</evidence>
<dbReference type="GO" id="GO:0005576">
    <property type="term" value="C:extracellular region"/>
    <property type="evidence" value="ECO:0007669"/>
    <property type="project" value="UniProtKB-SubCell"/>
</dbReference>
<comment type="subcellular location">
    <subcellularLocation>
        <location evidence="1">Secreted</location>
    </subcellularLocation>
</comment>
<proteinExistence type="predicted"/>
<name>A0A1S8TUV9_9CLOT</name>
<dbReference type="Pfam" id="PF01522">
    <property type="entry name" value="Polysacc_deac_1"/>
    <property type="match status" value="1"/>
</dbReference>
<organism evidence="4 5">
    <name type="scientific">Clostridium puniceum</name>
    <dbReference type="NCBI Taxonomy" id="29367"/>
    <lineage>
        <taxon>Bacteria</taxon>
        <taxon>Bacillati</taxon>
        <taxon>Bacillota</taxon>
        <taxon>Clostridia</taxon>
        <taxon>Eubacteriales</taxon>
        <taxon>Clostridiaceae</taxon>
        <taxon>Clostridium</taxon>
    </lineage>
</organism>
<keyword evidence="5" id="KW-1185">Reference proteome</keyword>
<protein>
    <submittedName>
        <fullName evidence="4">Polysaccharide deacetylase</fullName>
    </submittedName>
</protein>
<sequence length="276" mass="32418">MSSIINLFKDGRKKALTLSYDDGITQDKRLVSIFNQYALKATFNINSGIQSEENYWINKGKKIQRMNIDEIEEVYKGHEVAAHSLTHPQLEDLPREMIINEIFEDRKNLEKIFGYPVRGMAYPYGTYNEKVIQVMENCGIEYSRTVNQHEKFYLPERFLEWHPTCHHKNPKLMEIAKHFIETDFRSMSLLYVWGHSYEFDIDENWELAEEFCKTVGNDESIWYATNIEIVDYLKALDSLRYSADCEIVYNTSAIPLWISVDKKIVEIKSGATIKIK</sequence>
<feature type="domain" description="NodB homology" evidence="3">
    <location>
        <begin position="14"/>
        <end position="276"/>
    </location>
</feature>
<evidence type="ECO:0000313" key="5">
    <source>
        <dbReference type="Proteomes" id="UP000190890"/>
    </source>
</evidence>
<dbReference type="AlphaFoldDB" id="A0A1S8TUV9"/>